<reference evidence="3 4" key="1">
    <citation type="submission" date="2018-04" db="EMBL/GenBank/DDBJ databases">
        <title>Genomic Encyclopedia of Type Strains, Phase III (KMG-III): the genomes of soil and plant-associated and newly described type strains.</title>
        <authorList>
            <person name="Whitman W."/>
        </authorList>
    </citation>
    <scope>NUCLEOTIDE SEQUENCE [LARGE SCALE GENOMIC DNA]</scope>
    <source>
        <strain evidence="3 4">NW12</strain>
    </source>
</reference>
<evidence type="ECO:0000313" key="3">
    <source>
        <dbReference type="EMBL" id="PTM44428.1"/>
    </source>
</evidence>
<proteinExistence type="predicted"/>
<gene>
    <name evidence="3" type="ORF">C8J24_2632</name>
</gene>
<dbReference type="AlphaFoldDB" id="A0A2T4YM02"/>
<keyword evidence="1" id="KW-0732">Signal</keyword>
<evidence type="ECO:0000259" key="2">
    <source>
        <dbReference type="Pfam" id="PF00144"/>
    </source>
</evidence>
<dbReference type="Pfam" id="PF00144">
    <property type="entry name" value="Beta-lactamase"/>
    <property type="match status" value="1"/>
</dbReference>
<dbReference type="InterPro" id="IPR001466">
    <property type="entry name" value="Beta-lactam-related"/>
</dbReference>
<dbReference type="Proteomes" id="UP000240996">
    <property type="component" value="Unassembled WGS sequence"/>
</dbReference>
<dbReference type="Gene3D" id="3.40.710.10">
    <property type="entry name" value="DD-peptidase/beta-lactamase superfamily"/>
    <property type="match status" value="1"/>
</dbReference>
<dbReference type="PANTHER" id="PTHR46825">
    <property type="entry name" value="D-ALANYL-D-ALANINE-CARBOXYPEPTIDASE/ENDOPEPTIDASE AMPH"/>
    <property type="match status" value="1"/>
</dbReference>
<sequence length="464" mass="50094">MLFRLFTLAALALPLPAIAQSLTPAESAQIDTLVAGSLRDTGVPSASIAIVRGGQIVFAKAYGKPSETIARADPALPYQIASISKQFTAAAILLLEDEGRLSLDDTVAKYVPGVTNGDRITIRQLLSHTSGLQDYWPQDYSFAAMATPVTPQQIVDRWGKKPLDFEPGTQWQYSNTGYVVAGLIVEKVANQPLLDFLQQRIFKPLDIRALDQDKAIGKGFPQGYGRFALGPVRPETPSAPGWLYAAGELSMSARDLAKWDVARLTRTTLPADDWAAQETPIRLVDGSTNGYGLGVSTGTTNGRRYVEHSGEAVGFLSENIVYPDDQAAIVVLTNSWFSDAVGRISSGIAKIVLPPPAANGEDAAALPRARAVYDQLRTGTLDRSRLTEDANFYFKPVALADYKSSLGALGEPTGFAQTGRARLRGGFVNRTYRITYPDRTLSLSTYAEPGASGRYEQFLVAPSQ</sequence>
<dbReference type="PANTHER" id="PTHR46825:SF9">
    <property type="entry name" value="BETA-LACTAMASE-RELATED DOMAIN-CONTAINING PROTEIN"/>
    <property type="match status" value="1"/>
</dbReference>
<dbReference type="SUPFAM" id="SSF56601">
    <property type="entry name" value="beta-lactamase/transpeptidase-like"/>
    <property type="match status" value="1"/>
</dbReference>
<dbReference type="RefSeq" id="WP_107933023.1">
    <property type="nucleotide sequence ID" value="NZ_PZZN01000003.1"/>
</dbReference>
<dbReference type="InterPro" id="IPR012338">
    <property type="entry name" value="Beta-lactam/transpept-like"/>
</dbReference>
<dbReference type="EMBL" id="PZZN01000003">
    <property type="protein sequence ID" value="PTM44428.1"/>
    <property type="molecule type" value="Genomic_DNA"/>
</dbReference>
<evidence type="ECO:0000313" key="4">
    <source>
        <dbReference type="Proteomes" id="UP000240996"/>
    </source>
</evidence>
<organism evidence="3 4">
    <name type="scientific">Sphingomonas aerolata</name>
    <dbReference type="NCBI Taxonomy" id="185951"/>
    <lineage>
        <taxon>Bacteria</taxon>
        <taxon>Pseudomonadati</taxon>
        <taxon>Pseudomonadota</taxon>
        <taxon>Alphaproteobacteria</taxon>
        <taxon>Sphingomonadales</taxon>
        <taxon>Sphingomonadaceae</taxon>
        <taxon>Sphingomonas</taxon>
    </lineage>
</organism>
<dbReference type="InterPro" id="IPR050491">
    <property type="entry name" value="AmpC-like"/>
</dbReference>
<name>A0A2T4YM02_9SPHN</name>
<accession>A0A2T4YM02</accession>
<comment type="caution">
    <text evidence="3">The sequence shown here is derived from an EMBL/GenBank/DDBJ whole genome shotgun (WGS) entry which is preliminary data.</text>
</comment>
<feature type="chain" id="PRO_5015747759" evidence="1">
    <location>
        <begin position="20"/>
        <end position="464"/>
    </location>
</feature>
<evidence type="ECO:0000256" key="1">
    <source>
        <dbReference type="SAM" id="SignalP"/>
    </source>
</evidence>
<protein>
    <submittedName>
        <fullName evidence="3">CubicO group peptidase (Beta-lactamase class C family)</fullName>
    </submittedName>
</protein>
<feature type="signal peptide" evidence="1">
    <location>
        <begin position="1"/>
        <end position="19"/>
    </location>
</feature>
<keyword evidence="4" id="KW-1185">Reference proteome</keyword>
<feature type="domain" description="Beta-lactamase-related" evidence="2">
    <location>
        <begin position="31"/>
        <end position="338"/>
    </location>
</feature>